<evidence type="ECO:0000313" key="2">
    <source>
        <dbReference type="EMBL" id="KAK7362037.1"/>
    </source>
</evidence>
<proteinExistence type="predicted"/>
<name>A0AAN9MWN5_CANGL</name>
<feature type="compositionally biased region" description="Basic and acidic residues" evidence="1">
    <location>
        <begin position="106"/>
        <end position="120"/>
    </location>
</feature>
<dbReference type="Proteomes" id="UP001367508">
    <property type="component" value="Unassembled WGS sequence"/>
</dbReference>
<dbReference type="AlphaFoldDB" id="A0AAN9MWN5"/>
<evidence type="ECO:0000256" key="1">
    <source>
        <dbReference type="SAM" id="MobiDB-lite"/>
    </source>
</evidence>
<feature type="region of interest" description="Disordered" evidence="1">
    <location>
        <begin position="106"/>
        <end position="155"/>
    </location>
</feature>
<evidence type="ECO:0000313" key="3">
    <source>
        <dbReference type="Proteomes" id="UP001367508"/>
    </source>
</evidence>
<organism evidence="2 3">
    <name type="scientific">Canavalia gladiata</name>
    <name type="common">Sword bean</name>
    <name type="synonym">Dolichos gladiatus</name>
    <dbReference type="NCBI Taxonomy" id="3824"/>
    <lineage>
        <taxon>Eukaryota</taxon>
        <taxon>Viridiplantae</taxon>
        <taxon>Streptophyta</taxon>
        <taxon>Embryophyta</taxon>
        <taxon>Tracheophyta</taxon>
        <taxon>Spermatophyta</taxon>
        <taxon>Magnoliopsida</taxon>
        <taxon>eudicotyledons</taxon>
        <taxon>Gunneridae</taxon>
        <taxon>Pentapetalae</taxon>
        <taxon>rosids</taxon>
        <taxon>fabids</taxon>
        <taxon>Fabales</taxon>
        <taxon>Fabaceae</taxon>
        <taxon>Papilionoideae</taxon>
        <taxon>50 kb inversion clade</taxon>
        <taxon>NPAAA clade</taxon>
        <taxon>indigoferoid/millettioid clade</taxon>
        <taxon>Phaseoleae</taxon>
        <taxon>Canavalia</taxon>
    </lineage>
</organism>
<comment type="caution">
    <text evidence="2">The sequence shown here is derived from an EMBL/GenBank/DDBJ whole genome shotgun (WGS) entry which is preliminary data.</text>
</comment>
<sequence length="220" mass="24930">MSATLTCKNLHNSADHRIALARQSPPTIECIKFRHLIPLVQARSSPWLDVDMAYFQYSLIFHFHAFALPSLQLHPKRDRKKKEKGNRKHLPVCRIDEPQASVWVKADSDQDNFSREDPAKRIPKISLEQQGEASEPSKNSRDCDPNSGGSRSWEDLSQLPQHKTSSLLVPQSFSLSSSISSPGIKKGLPFFSMAYSLRVFPPNPRAFEREESPSKTIFAF</sequence>
<reference evidence="2 3" key="1">
    <citation type="submission" date="2024-01" db="EMBL/GenBank/DDBJ databases">
        <title>The genomes of 5 underutilized Papilionoideae crops provide insights into root nodulation and disease resistanc.</title>
        <authorList>
            <person name="Jiang F."/>
        </authorList>
    </citation>
    <scope>NUCLEOTIDE SEQUENCE [LARGE SCALE GENOMIC DNA]</scope>
    <source>
        <strain evidence="2">LVBAO_FW01</strain>
        <tissue evidence="2">Leaves</tissue>
    </source>
</reference>
<protein>
    <submittedName>
        <fullName evidence="2">Uncharacterized protein</fullName>
    </submittedName>
</protein>
<accession>A0AAN9MWN5</accession>
<gene>
    <name evidence="2" type="ORF">VNO77_04135</name>
</gene>
<keyword evidence="3" id="KW-1185">Reference proteome</keyword>
<dbReference type="EMBL" id="JAYMYQ010000001">
    <property type="protein sequence ID" value="KAK7362037.1"/>
    <property type="molecule type" value="Genomic_DNA"/>
</dbReference>